<dbReference type="SUPFAM" id="SSF161098">
    <property type="entry name" value="MetI-like"/>
    <property type="match status" value="1"/>
</dbReference>
<keyword evidence="6 7" id="KW-0472">Membrane</keyword>
<evidence type="ECO:0000259" key="8">
    <source>
        <dbReference type="PROSITE" id="PS50928"/>
    </source>
</evidence>
<dbReference type="Proteomes" id="UP001501231">
    <property type="component" value="Unassembled WGS sequence"/>
</dbReference>
<keyword evidence="5 7" id="KW-1133">Transmembrane helix</keyword>
<dbReference type="PANTHER" id="PTHR43005:SF1">
    <property type="entry name" value="SPERMIDINE_PUTRESCINE TRANSPORT SYSTEM PERMEASE PROTEIN"/>
    <property type="match status" value="1"/>
</dbReference>
<name>A0ABN3ID46_9ACTN</name>
<feature type="domain" description="ABC transmembrane type-1" evidence="8">
    <location>
        <begin position="79"/>
        <end position="291"/>
    </location>
</feature>
<dbReference type="EMBL" id="BAAARW010000002">
    <property type="protein sequence ID" value="GAA2401192.1"/>
    <property type="molecule type" value="Genomic_DNA"/>
</dbReference>
<feature type="transmembrane region" description="Helical" evidence="7">
    <location>
        <begin position="116"/>
        <end position="137"/>
    </location>
</feature>
<evidence type="ECO:0000256" key="6">
    <source>
        <dbReference type="ARBA" id="ARBA00023136"/>
    </source>
</evidence>
<evidence type="ECO:0000313" key="10">
    <source>
        <dbReference type="Proteomes" id="UP001501231"/>
    </source>
</evidence>
<keyword evidence="2 7" id="KW-0813">Transport</keyword>
<evidence type="ECO:0000256" key="2">
    <source>
        <dbReference type="ARBA" id="ARBA00022448"/>
    </source>
</evidence>
<keyword evidence="3" id="KW-1003">Cell membrane</keyword>
<organism evidence="9 10">
    <name type="scientific">Actinomadura vinacea</name>
    <dbReference type="NCBI Taxonomy" id="115336"/>
    <lineage>
        <taxon>Bacteria</taxon>
        <taxon>Bacillati</taxon>
        <taxon>Actinomycetota</taxon>
        <taxon>Actinomycetes</taxon>
        <taxon>Streptosporangiales</taxon>
        <taxon>Thermomonosporaceae</taxon>
        <taxon>Actinomadura</taxon>
    </lineage>
</organism>
<dbReference type="RefSeq" id="WP_344586730.1">
    <property type="nucleotide sequence ID" value="NZ_BAAARW010000002.1"/>
</dbReference>
<feature type="transmembrane region" description="Helical" evidence="7">
    <location>
        <begin position="166"/>
        <end position="189"/>
    </location>
</feature>
<keyword evidence="10" id="KW-1185">Reference proteome</keyword>
<accession>A0ABN3ID46</accession>
<proteinExistence type="inferred from homology"/>
<comment type="caution">
    <text evidence="9">The sequence shown here is derived from an EMBL/GenBank/DDBJ whole genome shotgun (WGS) entry which is preliminary data.</text>
</comment>
<protein>
    <submittedName>
        <fullName evidence="9">Sugar ABC transporter permease</fullName>
    </submittedName>
</protein>
<feature type="transmembrane region" description="Helical" evidence="7">
    <location>
        <begin position="270"/>
        <end position="294"/>
    </location>
</feature>
<evidence type="ECO:0000256" key="1">
    <source>
        <dbReference type="ARBA" id="ARBA00004651"/>
    </source>
</evidence>
<comment type="subcellular location">
    <subcellularLocation>
        <location evidence="1 7">Cell membrane</location>
        <topology evidence="1 7">Multi-pass membrane protein</topology>
    </subcellularLocation>
</comment>
<dbReference type="Gene3D" id="1.10.3720.10">
    <property type="entry name" value="MetI-like"/>
    <property type="match status" value="1"/>
</dbReference>
<dbReference type="PANTHER" id="PTHR43005">
    <property type="entry name" value="BLR7065 PROTEIN"/>
    <property type="match status" value="1"/>
</dbReference>
<sequence>MKTRRPPTKSRGGRVITWAPYAFAAAAAGYLLVFTAIPLLRGVQLGFTDTRLLNPVGGEGTGLHNYSKLLADSAFWSSVWTTLVYTAGTVAGSLFLGTGAALLVNRAFAGRTLARVLLTLPWAVPTVAAALLFRWIYNDQTGVANSATRALGIGAQGWLTDPSVGMIAVLGATIWKVTPLVMLVVLAALQSIPDELYESTRIDGADALSAFRAVAWPALLPTLRVVALLMTIWSFRRFEVIWLLTGGGPADATNTLVINVYRTAFSDSRLGMAAAIGVLGLVLSLAVTVVYFVAERRSERTELRAGGAA</sequence>
<dbReference type="InterPro" id="IPR035906">
    <property type="entry name" value="MetI-like_sf"/>
</dbReference>
<gene>
    <name evidence="9" type="ORF">GCM10010191_05560</name>
</gene>
<evidence type="ECO:0000256" key="7">
    <source>
        <dbReference type="RuleBase" id="RU363032"/>
    </source>
</evidence>
<evidence type="ECO:0000313" key="9">
    <source>
        <dbReference type="EMBL" id="GAA2401192.1"/>
    </source>
</evidence>
<dbReference type="Pfam" id="PF00528">
    <property type="entry name" value="BPD_transp_1"/>
    <property type="match status" value="1"/>
</dbReference>
<dbReference type="PROSITE" id="PS50928">
    <property type="entry name" value="ABC_TM1"/>
    <property type="match status" value="1"/>
</dbReference>
<feature type="transmembrane region" description="Helical" evidence="7">
    <location>
        <begin position="210"/>
        <end position="235"/>
    </location>
</feature>
<evidence type="ECO:0000256" key="3">
    <source>
        <dbReference type="ARBA" id="ARBA00022475"/>
    </source>
</evidence>
<feature type="transmembrane region" description="Helical" evidence="7">
    <location>
        <begin position="83"/>
        <end position="104"/>
    </location>
</feature>
<keyword evidence="4 7" id="KW-0812">Transmembrane</keyword>
<evidence type="ECO:0000256" key="5">
    <source>
        <dbReference type="ARBA" id="ARBA00022989"/>
    </source>
</evidence>
<reference evidence="9 10" key="1">
    <citation type="journal article" date="2019" name="Int. J. Syst. Evol. Microbiol.">
        <title>The Global Catalogue of Microorganisms (GCM) 10K type strain sequencing project: providing services to taxonomists for standard genome sequencing and annotation.</title>
        <authorList>
            <consortium name="The Broad Institute Genomics Platform"/>
            <consortium name="The Broad Institute Genome Sequencing Center for Infectious Disease"/>
            <person name="Wu L."/>
            <person name="Ma J."/>
        </authorList>
    </citation>
    <scope>NUCLEOTIDE SEQUENCE [LARGE SCALE GENOMIC DNA]</scope>
    <source>
        <strain evidence="9 10">JCM 3325</strain>
    </source>
</reference>
<feature type="transmembrane region" description="Helical" evidence="7">
    <location>
        <begin position="21"/>
        <end position="40"/>
    </location>
</feature>
<evidence type="ECO:0000256" key="4">
    <source>
        <dbReference type="ARBA" id="ARBA00022692"/>
    </source>
</evidence>
<comment type="similarity">
    <text evidence="7">Belongs to the binding-protein-dependent transport system permease family.</text>
</comment>
<dbReference type="CDD" id="cd06261">
    <property type="entry name" value="TM_PBP2"/>
    <property type="match status" value="1"/>
</dbReference>
<dbReference type="InterPro" id="IPR000515">
    <property type="entry name" value="MetI-like"/>
</dbReference>